<reference evidence="1 2" key="1">
    <citation type="journal article" date="2019" name="Nat. Ecol. Evol.">
        <title>Megaphylogeny resolves global patterns of mushroom evolution.</title>
        <authorList>
            <person name="Varga T."/>
            <person name="Krizsan K."/>
            <person name="Foldi C."/>
            <person name="Dima B."/>
            <person name="Sanchez-Garcia M."/>
            <person name="Sanchez-Ramirez S."/>
            <person name="Szollosi G.J."/>
            <person name="Szarkandi J.G."/>
            <person name="Papp V."/>
            <person name="Albert L."/>
            <person name="Andreopoulos W."/>
            <person name="Angelini C."/>
            <person name="Antonin V."/>
            <person name="Barry K.W."/>
            <person name="Bougher N.L."/>
            <person name="Buchanan P."/>
            <person name="Buyck B."/>
            <person name="Bense V."/>
            <person name="Catcheside P."/>
            <person name="Chovatia M."/>
            <person name="Cooper J."/>
            <person name="Damon W."/>
            <person name="Desjardin D."/>
            <person name="Finy P."/>
            <person name="Geml J."/>
            <person name="Haridas S."/>
            <person name="Hughes K."/>
            <person name="Justo A."/>
            <person name="Karasinski D."/>
            <person name="Kautmanova I."/>
            <person name="Kiss B."/>
            <person name="Kocsube S."/>
            <person name="Kotiranta H."/>
            <person name="LaButti K.M."/>
            <person name="Lechner B.E."/>
            <person name="Liimatainen K."/>
            <person name="Lipzen A."/>
            <person name="Lukacs Z."/>
            <person name="Mihaltcheva S."/>
            <person name="Morgado L.N."/>
            <person name="Niskanen T."/>
            <person name="Noordeloos M.E."/>
            <person name="Ohm R.A."/>
            <person name="Ortiz-Santana B."/>
            <person name="Ovrebo C."/>
            <person name="Racz N."/>
            <person name="Riley R."/>
            <person name="Savchenko A."/>
            <person name="Shiryaev A."/>
            <person name="Soop K."/>
            <person name="Spirin V."/>
            <person name="Szebenyi C."/>
            <person name="Tomsovsky M."/>
            <person name="Tulloss R.E."/>
            <person name="Uehling J."/>
            <person name="Grigoriev I.V."/>
            <person name="Vagvolgyi C."/>
            <person name="Papp T."/>
            <person name="Martin F.M."/>
            <person name="Miettinen O."/>
            <person name="Hibbett D.S."/>
            <person name="Nagy L.G."/>
        </authorList>
    </citation>
    <scope>NUCLEOTIDE SEQUENCE [LARGE SCALE GENOMIC DNA]</scope>
    <source>
        <strain evidence="1 2">CBS 962.96</strain>
    </source>
</reference>
<name>A0A4S8KN74_DENBC</name>
<evidence type="ECO:0000313" key="1">
    <source>
        <dbReference type="EMBL" id="THU77039.1"/>
    </source>
</evidence>
<gene>
    <name evidence="1" type="ORF">K435DRAFT_786888</name>
</gene>
<keyword evidence="2" id="KW-1185">Reference proteome</keyword>
<proteinExistence type="predicted"/>
<dbReference type="EMBL" id="ML180584">
    <property type="protein sequence ID" value="THU77039.1"/>
    <property type="molecule type" value="Genomic_DNA"/>
</dbReference>
<evidence type="ECO:0000313" key="2">
    <source>
        <dbReference type="Proteomes" id="UP000297245"/>
    </source>
</evidence>
<protein>
    <submittedName>
        <fullName evidence="1">Uncharacterized protein</fullName>
    </submittedName>
</protein>
<organism evidence="1 2">
    <name type="scientific">Dendrothele bispora (strain CBS 962.96)</name>
    <dbReference type="NCBI Taxonomy" id="1314807"/>
    <lineage>
        <taxon>Eukaryota</taxon>
        <taxon>Fungi</taxon>
        <taxon>Dikarya</taxon>
        <taxon>Basidiomycota</taxon>
        <taxon>Agaricomycotina</taxon>
        <taxon>Agaricomycetes</taxon>
        <taxon>Agaricomycetidae</taxon>
        <taxon>Agaricales</taxon>
        <taxon>Agaricales incertae sedis</taxon>
        <taxon>Dendrothele</taxon>
    </lineage>
</organism>
<sequence>MPPIRNQLRRNQRAVRVPARDDHEDVEMAFINIEARDIHREVNVVERQRYARLQLVVLAFMELVHRVPRVCAQWFMNRNA</sequence>
<dbReference type="AlphaFoldDB" id="A0A4S8KN74"/>
<dbReference type="Proteomes" id="UP000297245">
    <property type="component" value="Unassembled WGS sequence"/>
</dbReference>
<accession>A0A4S8KN74</accession>